<evidence type="ECO:0000313" key="10">
    <source>
        <dbReference type="Proteomes" id="UP000028525"/>
    </source>
</evidence>
<dbReference type="PANTHER" id="PTHR43744:SF9">
    <property type="entry name" value="POLYGALACTURONAN_RHAMNOGALACTURONAN TRANSPORT SYSTEM PERMEASE PROTEIN YTCP"/>
    <property type="match status" value="1"/>
</dbReference>
<organism evidence="9 10">
    <name type="scientific">Lacrimispora celerecrescens</name>
    <dbReference type="NCBI Taxonomy" id="29354"/>
    <lineage>
        <taxon>Bacteria</taxon>
        <taxon>Bacillati</taxon>
        <taxon>Bacillota</taxon>
        <taxon>Clostridia</taxon>
        <taxon>Lachnospirales</taxon>
        <taxon>Lachnospiraceae</taxon>
        <taxon>Lacrimispora</taxon>
    </lineage>
</organism>
<feature type="transmembrane region" description="Helical" evidence="7">
    <location>
        <begin position="78"/>
        <end position="99"/>
    </location>
</feature>
<feature type="domain" description="ABC transmembrane type-1" evidence="8">
    <location>
        <begin position="74"/>
        <end position="279"/>
    </location>
</feature>
<evidence type="ECO:0000256" key="7">
    <source>
        <dbReference type="RuleBase" id="RU363032"/>
    </source>
</evidence>
<dbReference type="GO" id="GO:0005886">
    <property type="term" value="C:plasma membrane"/>
    <property type="evidence" value="ECO:0007669"/>
    <property type="project" value="UniProtKB-SubCell"/>
</dbReference>
<accession>A0A084JQZ9</accession>
<dbReference type="CDD" id="cd06261">
    <property type="entry name" value="TM_PBP2"/>
    <property type="match status" value="1"/>
</dbReference>
<gene>
    <name evidence="9" type="ORF">IO98_03675</name>
</gene>
<dbReference type="SUPFAM" id="SSF161098">
    <property type="entry name" value="MetI-like"/>
    <property type="match status" value="1"/>
</dbReference>
<dbReference type="InterPro" id="IPR000515">
    <property type="entry name" value="MetI-like"/>
</dbReference>
<evidence type="ECO:0000313" key="9">
    <source>
        <dbReference type="EMBL" id="KEZ91383.1"/>
    </source>
</evidence>
<dbReference type="Pfam" id="PF00528">
    <property type="entry name" value="BPD_transp_1"/>
    <property type="match status" value="1"/>
</dbReference>
<evidence type="ECO:0000259" key="8">
    <source>
        <dbReference type="PROSITE" id="PS50928"/>
    </source>
</evidence>
<dbReference type="AlphaFoldDB" id="A0A084JQZ9"/>
<name>A0A084JQZ9_9FIRM</name>
<dbReference type="STRING" id="29354.IO98_03675"/>
<dbReference type="PANTHER" id="PTHR43744">
    <property type="entry name" value="ABC TRANSPORTER PERMEASE PROTEIN MG189-RELATED-RELATED"/>
    <property type="match status" value="1"/>
</dbReference>
<keyword evidence="3" id="KW-1003">Cell membrane</keyword>
<dbReference type="Gene3D" id="1.10.3720.10">
    <property type="entry name" value="MetI-like"/>
    <property type="match status" value="1"/>
</dbReference>
<comment type="caution">
    <text evidence="9">The sequence shown here is derived from an EMBL/GenBank/DDBJ whole genome shotgun (WGS) entry which is preliminary data.</text>
</comment>
<evidence type="ECO:0000256" key="6">
    <source>
        <dbReference type="ARBA" id="ARBA00023136"/>
    </source>
</evidence>
<dbReference type="PROSITE" id="PS50928">
    <property type="entry name" value="ABC_TM1"/>
    <property type="match status" value="1"/>
</dbReference>
<keyword evidence="2 7" id="KW-0813">Transport</keyword>
<sequence length="295" mass="33065">MKRRKKISIGKLLCGFIMMLLALCMLVPLLNILARSLSQPDLVHGLKGYDILPKGFSTVNYQVILGQPIVIRSILNSLFITVAGVFLNIILTASAAYVLTRPGLVGKKVFMYFFIIMMIFEPGIVQEYFLMKNIHLLDNLFSMVIYRSVNVYYLIILMRFMEEVPASIQEAARIDGAGHFDVLFKIMIPLSRIPLITVGMFYAVFRWNEFFKSSIFLTSKNHTVLQVLLRQFVVNSDSQVIVGAANILANNNIAQLDNGSLKAATIVVAVVPILLLYPVILKYYTNGVMSGGVKE</sequence>
<evidence type="ECO:0000256" key="4">
    <source>
        <dbReference type="ARBA" id="ARBA00022692"/>
    </source>
</evidence>
<reference evidence="9 10" key="1">
    <citation type="submission" date="2014-07" db="EMBL/GenBank/DDBJ databases">
        <title>Draft genome of Clostridium celerecrescens 152B isolated from sediments associated with methane hydrate from Krishna Godavari basin.</title>
        <authorList>
            <person name="Honkalas V.S."/>
            <person name="Dabir A.P."/>
            <person name="Arora P."/>
            <person name="Dhakephalkar P.K."/>
        </authorList>
    </citation>
    <scope>NUCLEOTIDE SEQUENCE [LARGE SCALE GENOMIC DNA]</scope>
    <source>
        <strain evidence="9 10">152B</strain>
    </source>
</reference>
<comment type="subcellular location">
    <subcellularLocation>
        <location evidence="1 7">Cell membrane</location>
        <topology evidence="1 7">Multi-pass membrane protein</topology>
    </subcellularLocation>
</comment>
<feature type="transmembrane region" description="Helical" evidence="7">
    <location>
        <begin position="182"/>
        <end position="205"/>
    </location>
</feature>
<protein>
    <submittedName>
        <fullName evidence="9">ABC transporter permease</fullName>
    </submittedName>
</protein>
<proteinExistence type="inferred from homology"/>
<dbReference type="EMBL" id="JPME01000005">
    <property type="protein sequence ID" value="KEZ91383.1"/>
    <property type="molecule type" value="Genomic_DNA"/>
</dbReference>
<dbReference type="GO" id="GO:0055085">
    <property type="term" value="P:transmembrane transport"/>
    <property type="evidence" value="ECO:0007669"/>
    <property type="project" value="InterPro"/>
</dbReference>
<keyword evidence="4 7" id="KW-0812">Transmembrane</keyword>
<dbReference type="OrthoDB" id="157184at2"/>
<evidence type="ECO:0000256" key="3">
    <source>
        <dbReference type="ARBA" id="ARBA00022475"/>
    </source>
</evidence>
<keyword evidence="5 7" id="KW-1133">Transmembrane helix</keyword>
<dbReference type="Proteomes" id="UP000028525">
    <property type="component" value="Unassembled WGS sequence"/>
</dbReference>
<feature type="transmembrane region" description="Helical" evidence="7">
    <location>
        <begin position="111"/>
        <end position="131"/>
    </location>
</feature>
<keyword evidence="6 7" id="KW-0472">Membrane</keyword>
<feature type="transmembrane region" description="Helical" evidence="7">
    <location>
        <begin position="263"/>
        <end position="284"/>
    </location>
</feature>
<dbReference type="RefSeq" id="WP_038277974.1">
    <property type="nucleotide sequence ID" value="NZ_JPME01000005.1"/>
</dbReference>
<feature type="transmembrane region" description="Helical" evidence="7">
    <location>
        <begin position="12"/>
        <end position="34"/>
    </location>
</feature>
<evidence type="ECO:0000256" key="5">
    <source>
        <dbReference type="ARBA" id="ARBA00022989"/>
    </source>
</evidence>
<keyword evidence="10" id="KW-1185">Reference proteome</keyword>
<dbReference type="InterPro" id="IPR035906">
    <property type="entry name" value="MetI-like_sf"/>
</dbReference>
<comment type="similarity">
    <text evidence="7">Belongs to the binding-protein-dependent transport system permease family.</text>
</comment>
<evidence type="ECO:0000256" key="1">
    <source>
        <dbReference type="ARBA" id="ARBA00004651"/>
    </source>
</evidence>
<evidence type="ECO:0000256" key="2">
    <source>
        <dbReference type="ARBA" id="ARBA00022448"/>
    </source>
</evidence>